<dbReference type="EMBL" id="QPMM01000004">
    <property type="protein sequence ID" value="RFS23238.1"/>
    <property type="molecule type" value="Genomic_DNA"/>
</dbReference>
<keyword evidence="1" id="KW-0472">Membrane</keyword>
<keyword evidence="1" id="KW-0812">Transmembrane</keyword>
<sequence>MSHELNISNYESWFLSYVDGELNEEEVTLLQQFLLKYPHLQQELELLEGTKLTPDTDVVFDHKAVLYKQNIDSEAYTDLMLSYIDGELDDVSTEKLLQYVNTTTEAEKELTIFRQAKLTPDSSIVFGDKSSLYRRSAKTGTIYRRIGWSAAIAAVVAGFIVWVLPTHQPEVPVTAPNIASVTTVTPNAVPVPVPNEEATPTLANVEPAKAKTVAQQKLQTHKLQGAQDKQAEPEKSQVGTLVQLPPQRNAVEEVVTEHLQQVASAAAEPISGAEIKKETILATSTQIVNKNIEDNKPVVTSSTQTQPPGELIISVSGSDSKILDKVTNVAKLFSRRRK</sequence>
<gene>
    <name evidence="2" type="ORF">DVR12_09465</name>
</gene>
<dbReference type="RefSeq" id="WP_116975434.1">
    <property type="nucleotide sequence ID" value="NZ_QPMM01000004.1"/>
</dbReference>
<evidence type="ECO:0000313" key="3">
    <source>
        <dbReference type="Proteomes" id="UP000260644"/>
    </source>
</evidence>
<evidence type="ECO:0000256" key="1">
    <source>
        <dbReference type="SAM" id="Phobius"/>
    </source>
</evidence>
<reference evidence="2 3" key="1">
    <citation type="submission" date="2018-07" db="EMBL/GenBank/DDBJ databases">
        <title>Chitinophaga K2CV101002-2 sp. nov., isolated from a monsoon evergreen broad-leaved forest soil.</title>
        <authorList>
            <person name="Lv Y."/>
        </authorList>
    </citation>
    <scope>NUCLEOTIDE SEQUENCE [LARGE SCALE GENOMIC DNA]</scope>
    <source>
        <strain evidence="2 3">GDMCC 1.1288</strain>
    </source>
</reference>
<keyword evidence="1" id="KW-1133">Transmembrane helix</keyword>
<dbReference type="Proteomes" id="UP000260644">
    <property type="component" value="Unassembled WGS sequence"/>
</dbReference>
<feature type="transmembrane region" description="Helical" evidence="1">
    <location>
        <begin position="142"/>
        <end position="164"/>
    </location>
</feature>
<dbReference type="AlphaFoldDB" id="A0A3E1YB42"/>
<dbReference type="OrthoDB" id="661324at2"/>
<organism evidence="2 3">
    <name type="scientific">Chitinophaga silvatica</name>
    <dbReference type="NCBI Taxonomy" id="2282649"/>
    <lineage>
        <taxon>Bacteria</taxon>
        <taxon>Pseudomonadati</taxon>
        <taxon>Bacteroidota</taxon>
        <taxon>Chitinophagia</taxon>
        <taxon>Chitinophagales</taxon>
        <taxon>Chitinophagaceae</taxon>
        <taxon>Chitinophaga</taxon>
    </lineage>
</organism>
<comment type="caution">
    <text evidence="2">The sequence shown here is derived from an EMBL/GenBank/DDBJ whole genome shotgun (WGS) entry which is preliminary data.</text>
</comment>
<evidence type="ECO:0000313" key="2">
    <source>
        <dbReference type="EMBL" id="RFS23238.1"/>
    </source>
</evidence>
<accession>A0A3E1YB42</accession>
<protein>
    <submittedName>
        <fullName evidence="2">Uncharacterized protein</fullName>
    </submittedName>
</protein>
<proteinExistence type="predicted"/>
<name>A0A3E1YB42_9BACT</name>
<keyword evidence="3" id="KW-1185">Reference proteome</keyword>